<dbReference type="RefSeq" id="WP_069121328.1">
    <property type="nucleotide sequence ID" value="NZ_MARB01000003.1"/>
</dbReference>
<name>A0A7Z0VPU7_9GAMM</name>
<sequence length="242" mass="27185">MNVVGIDGCRRGWFFAQLFDSARFRLGVVEHLQALRNTIIASDLTLIDIPVGLKSFGEEERKCDREARKLLGPRASSVFPVPCRQVLDCKSYQAGSAVNHSVTGRKLSRQSWGIVAKIAEADRLIRDLPDPGKLREMHPEVCFCTLNNGQPMAHNKKKPAGQSERFSLLKRHLPHIQTIVDEARHGWRKRDLADDDILDALVGAVSASYAERLVSLPTMTEKDEFGLNMEIVFIYCNICLND</sequence>
<dbReference type="EMBL" id="MARB01000003">
    <property type="protein sequence ID" value="ODJ89101.1"/>
    <property type="molecule type" value="Genomic_DNA"/>
</dbReference>
<dbReference type="Pfam" id="PF04250">
    <property type="entry name" value="DUF429"/>
    <property type="match status" value="1"/>
</dbReference>
<evidence type="ECO:0000313" key="2">
    <source>
        <dbReference type="Proteomes" id="UP000094769"/>
    </source>
</evidence>
<proteinExistence type="predicted"/>
<comment type="caution">
    <text evidence="1">The sequence shown here is derived from an EMBL/GenBank/DDBJ whole genome shotgun (WGS) entry which is preliminary data.</text>
</comment>
<dbReference type="OrthoDB" id="9811476at2"/>
<dbReference type="Proteomes" id="UP000094769">
    <property type="component" value="Unassembled WGS sequence"/>
</dbReference>
<organism evidence="1 2">
    <name type="scientific">Candidatus Thiodiazotropha endolucinida</name>
    <dbReference type="NCBI Taxonomy" id="1655433"/>
    <lineage>
        <taxon>Bacteria</taxon>
        <taxon>Pseudomonadati</taxon>
        <taxon>Pseudomonadota</taxon>
        <taxon>Gammaproteobacteria</taxon>
        <taxon>Chromatiales</taxon>
        <taxon>Sedimenticolaceae</taxon>
        <taxon>Candidatus Thiodiazotropha</taxon>
    </lineage>
</organism>
<gene>
    <name evidence="1" type="ORF">CODIS_07140</name>
</gene>
<dbReference type="InterPro" id="IPR007362">
    <property type="entry name" value="DUF429"/>
</dbReference>
<protein>
    <recommendedName>
        <fullName evidence="3">DUF429 domain-containing protein</fullName>
    </recommendedName>
</protein>
<reference evidence="1 2" key="1">
    <citation type="submission" date="2016-06" db="EMBL/GenBank/DDBJ databases">
        <title>Genome sequence of endosymbiont of Candidatus Endolucinida thiodiazotropha.</title>
        <authorList>
            <person name="Poehlein A."/>
            <person name="Koenig S."/>
            <person name="Heiden S.E."/>
            <person name="Thuermer A."/>
            <person name="Voget S."/>
            <person name="Daniel R."/>
            <person name="Markert S."/>
            <person name="Gros O."/>
            <person name="Schweder T."/>
        </authorList>
    </citation>
    <scope>NUCLEOTIDE SEQUENCE [LARGE SCALE GENOMIC DNA]</scope>
    <source>
        <strain evidence="1 2">COS</strain>
    </source>
</reference>
<evidence type="ECO:0000313" key="1">
    <source>
        <dbReference type="EMBL" id="ODJ89101.1"/>
    </source>
</evidence>
<keyword evidence="2" id="KW-1185">Reference proteome</keyword>
<evidence type="ECO:0008006" key="3">
    <source>
        <dbReference type="Google" id="ProtNLM"/>
    </source>
</evidence>
<dbReference type="AlphaFoldDB" id="A0A7Z0VPU7"/>
<accession>A0A7Z0VPU7</accession>